<feature type="region of interest" description="Disordered" evidence="1">
    <location>
        <begin position="151"/>
        <end position="183"/>
    </location>
</feature>
<feature type="transmembrane region" description="Helical" evidence="2">
    <location>
        <begin position="6"/>
        <end position="22"/>
    </location>
</feature>
<protein>
    <submittedName>
        <fullName evidence="3">Uncharacterized protein</fullName>
    </submittedName>
</protein>
<feature type="region of interest" description="Disordered" evidence="1">
    <location>
        <begin position="228"/>
        <end position="256"/>
    </location>
</feature>
<keyword evidence="2" id="KW-1133">Transmembrane helix</keyword>
<evidence type="ECO:0000256" key="1">
    <source>
        <dbReference type="SAM" id="MobiDB-lite"/>
    </source>
</evidence>
<evidence type="ECO:0000256" key="2">
    <source>
        <dbReference type="SAM" id="Phobius"/>
    </source>
</evidence>
<keyword evidence="2" id="KW-0812">Transmembrane</keyword>
<dbReference type="Proteomes" id="UP000823388">
    <property type="component" value="Chromosome 2K"/>
</dbReference>
<dbReference type="EMBL" id="CM029039">
    <property type="protein sequence ID" value="KAG2643255.1"/>
    <property type="molecule type" value="Genomic_DNA"/>
</dbReference>
<sequence>MTFIIYFIINLCLIFQIYIRILEKIYPQRSHSLRTTLWLLLSSPSSRTRPRLSALLPRPSSPAALLALPLAAASGPPRAPAASSLCSGLALPRATTPLGLPSAAAPPPSSAASTRALRSRWQLHPPPRHLAAPVAVRLSLPQSGSKITDARLRSLSHPPPPPFPSSAREASASLRRRRRLERSDPAGSGLFLAVADRIAPTAGSRGAGPKLHPLLGLLCRRPHPRAPPARCLRRHRPPPADARDRPPRCGRRAARGRRRCDCPRGRRVGGRRCARFRGALLGAVFAAPYCGRGKSLLQYPLVQVSGLGKVRVSHTPNCFMP</sequence>
<evidence type="ECO:0000313" key="3">
    <source>
        <dbReference type="EMBL" id="KAG2643255.1"/>
    </source>
</evidence>
<keyword evidence="2" id="KW-0472">Membrane</keyword>
<organism evidence="3 4">
    <name type="scientific">Panicum virgatum</name>
    <name type="common">Blackwell switchgrass</name>
    <dbReference type="NCBI Taxonomy" id="38727"/>
    <lineage>
        <taxon>Eukaryota</taxon>
        <taxon>Viridiplantae</taxon>
        <taxon>Streptophyta</taxon>
        <taxon>Embryophyta</taxon>
        <taxon>Tracheophyta</taxon>
        <taxon>Spermatophyta</taxon>
        <taxon>Magnoliopsida</taxon>
        <taxon>Liliopsida</taxon>
        <taxon>Poales</taxon>
        <taxon>Poaceae</taxon>
        <taxon>PACMAD clade</taxon>
        <taxon>Panicoideae</taxon>
        <taxon>Panicodae</taxon>
        <taxon>Paniceae</taxon>
        <taxon>Panicinae</taxon>
        <taxon>Panicum</taxon>
        <taxon>Panicum sect. Hiantes</taxon>
    </lineage>
</organism>
<proteinExistence type="predicted"/>
<evidence type="ECO:0000313" key="4">
    <source>
        <dbReference type="Proteomes" id="UP000823388"/>
    </source>
</evidence>
<keyword evidence="4" id="KW-1185">Reference proteome</keyword>
<gene>
    <name evidence="3" type="ORF">PVAP13_2KG312700</name>
</gene>
<comment type="caution">
    <text evidence="3">The sequence shown here is derived from an EMBL/GenBank/DDBJ whole genome shotgun (WGS) entry which is preliminary data.</text>
</comment>
<dbReference type="AlphaFoldDB" id="A0A8T0W757"/>
<accession>A0A8T0W757</accession>
<name>A0A8T0W757_PANVG</name>
<reference evidence="3" key="1">
    <citation type="submission" date="2020-05" db="EMBL/GenBank/DDBJ databases">
        <title>WGS assembly of Panicum virgatum.</title>
        <authorList>
            <person name="Lovell J.T."/>
            <person name="Jenkins J."/>
            <person name="Shu S."/>
            <person name="Juenger T.E."/>
            <person name="Schmutz J."/>
        </authorList>
    </citation>
    <scope>NUCLEOTIDE SEQUENCE</scope>
    <source>
        <strain evidence="3">AP13</strain>
    </source>
</reference>